<proteinExistence type="predicted"/>
<reference evidence="1" key="2">
    <citation type="journal article" date="2015" name="Fish Shellfish Immunol.">
        <title>Early steps in the European eel (Anguilla anguilla)-Vibrio vulnificus interaction in the gills: Role of the RtxA13 toxin.</title>
        <authorList>
            <person name="Callol A."/>
            <person name="Pajuelo D."/>
            <person name="Ebbesson L."/>
            <person name="Teles M."/>
            <person name="MacKenzie S."/>
            <person name="Amaro C."/>
        </authorList>
    </citation>
    <scope>NUCLEOTIDE SEQUENCE</scope>
</reference>
<protein>
    <submittedName>
        <fullName evidence="1">Uncharacterized protein</fullName>
    </submittedName>
</protein>
<organism evidence="1">
    <name type="scientific">Anguilla anguilla</name>
    <name type="common">European freshwater eel</name>
    <name type="synonym">Muraena anguilla</name>
    <dbReference type="NCBI Taxonomy" id="7936"/>
    <lineage>
        <taxon>Eukaryota</taxon>
        <taxon>Metazoa</taxon>
        <taxon>Chordata</taxon>
        <taxon>Craniata</taxon>
        <taxon>Vertebrata</taxon>
        <taxon>Euteleostomi</taxon>
        <taxon>Actinopterygii</taxon>
        <taxon>Neopterygii</taxon>
        <taxon>Teleostei</taxon>
        <taxon>Anguilliformes</taxon>
        <taxon>Anguillidae</taxon>
        <taxon>Anguilla</taxon>
    </lineage>
</organism>
<dbReference type="AlphaFoldDB" id="A0A0E9V0S1"/>
<accession>A0A0E9V0S1</accession>
<sequence>MFSVKRFSKVVLLRCLKYTENVSLR</sequence>
<dbReference type="EMBL" id="GBXM01036981">
    <property type="protein sequence ID" value="JAH71596.1"/>
    <property type="molecule type" value="Transcribed_RNA"/>
</dbReference>
<dbReference type="EMBL" id="GBXM01033499">
    <property type="protein sequence ID" value="JAH75078.1"/>
    <property type="molecule type" value="Transcribed_RNA"/>
</dbReference>
<reference evidence="1" key="1">
    <citation type="submission" date="2014-11" db="EMBL/GenBank/DDBJ databases">
        <authorList>
            <person name="Amaro Gonzalez C."/>
        </authorList>
    </citation>
    <scope>NUCLEOTIDE SEQUENCE</scope>
</reference>
<evidence type="ECO:0000313" key="1">
    <source>
        <dbReference type="EMBL" id="JAH71596.1"/>
    </source>
</evidence>
<name>A0A0E9V0S1_ANGAN</name>